<organism evidence="1 2">
    <name type="scientific">Streptomyces pseudovenezuelae</name>
    <dbReference type="NCBI Taxonomy" id="67350"/>
    <lineage>
        <taxon>Bacteria</taxon>
        <taxon>Bacillati</taxon>
        <taxon>Actinomycetota</taxon>
        <taxon>Actinomycetes</taxon>
        <taxon>Kitasatosporales</taxon>
        <taxon>Streptomycetaceae</taxon>
        <taxon>Streptomyces</taxon>
        <taxon>Streptomyces aurantiacus group</taxon>
    </lineage>
</organism>
<name>A0ABT6M1M1_9ACTN</name>
<proteinExistence type="predicted"/>
<reference evidence="1 2" key="1">
    <citation type="submission" date="2023-04" db="EMBL/GenBank/DDBJ databases">
        <title>Forest soil microbial communities from Buena Vista Peninsula, Colon Province, Panama.</title>
        <authorList>
            <person name="Bouskill N."/>
        </authorList>
    </citation>
    <scope>NUCLEOTIDE SEQUENCE [LARGE SCALE GENOMIC DNA]</scope>
    <source>
        <strain evidence="1 2">GGS1</strain>
    </source>
</reference>
<evidence type="ECO:0008006" key="3">
    <source>
        <dbReference type="Google" id="ProtNLM"/>
    </source>
</evidence>
<keyword evidence="2" id="KW-1185">Reference proteome</keyword>
<evidence type="ECO:0000313" key="2">
    <source>
        <dbReference type="Proteomes" id="UP001160499"/>
    </source>
</evidence>
<dbReference type="Proteomes" id="UP001160499">
    <property type="component" value="Unassembled WGS sequence"/>
</dbReference>
<comment type="caution">
    <text evidence="1">The sequence shown here is derived from an EMBL/GenBank/DDBJ whole genome shotgun (WGS) entry which is preliminary data.</text>
</comment>
<gene>
    <name evidence="1" type="ORF">M2283_009808</name>
</gene>
<evidence type="ECO:0000313" key="1">
    <source>
        <dbReference type="EMBL" id="MDH6222457.1"/>
    </source>
</evidence>
<dbReference type="EMBL" id="JARXVH010000034">
    <property type="protein sequence ID" value="MDH6222457.1"/>
    <property type="molecule type" value="Genomic_DNA"/>
</dbReference>
<protein>
    <recommendedName>
        <fullName evidence="3">Transposase</fullName>
    </recommendedName>
</protein>
<accession>A0ABT6M1M1</accession>
<sequence length="51" mass="5966">MRYALGGGLTAERRQLRERIPYEAGERFAWGEKTAVIAKDLRVSERSVERW</sequence>